<dbReference type="InterPro" id="IPR036237">
    <property type="entry name" value="Xyl_isomerase-like_sf"/>
</dbReference>
<name>A0ABS3VRK5_MICEH</name>
<dbReference type="PANTHER" id="PTHR12110">
    <property type="entry name" value="HYDROXYPYRUVATE ISOMERASE"/>
    <property type="match status" value="1"/>
</dbReference>
<protein>
    <submittedName>
        <fullName evidence="2">TIM barrel protein</fullName>
    </submittedName>
</protein>
<accession>A0ABS3VRK5</accession>
<dbReference type="InterPro" id="IPR013022">
    <property type="entry name" value="Xyl_isomerase-like_TIM-brl"/>
</dbReference>
<dbReference type="Pfam" id="PF01261">
    <property type="entry name" value="AP_endonuc_2"/>
    <property type="match status" value="1"/>
</dbReference>
<sequence>MARFSFNQATAKHWPLADVVAGCAEAGVPGIGLWREPVAEYGLARAAKLVRDAGLTVTSLCRGGFFTADGWRTENRAAIDEAAALGTATLVLVSGGLPAGSRDVDGARRMVADAIGELVPYAQSAGVRLAIEPLHPMFCADRCVVATLGQALDIAEQFPVDAVGVVVDAYHVWWDDRVYAQIARAGERIAAFQVCDWVTPLPEGVLLGRALPGAGCIELRRLREAVDAAGWTGPVEVEVFHADVWARPGREVLAESIAGYLDHVA</sequence>
<dbReference type="PANTHER" id="PTHR12110:SF52">
    <property type="entry name" value="XYLOSE ISOMERASE"/>
    <property type="match status" value="1"/>
</dbReference>
<organism evidence="2 3">
    <name type="scientific">Micromonospora echinofusca</name>
    <dbReference type="NCBI Taxonomy" id="47858"/>
    <lineage>
        <taxon>Bacteria</taxon>
        <taxon>Bacillati</taxon>
        <taxon>Actinomycetota</taxon>
        <taxon>Actinomycetes</taxon>
        <taxon>Micromonosporales</taxon>
        <taxon>Micromonosporaceae</taxon>
        <taxon>Micromonospora</taxon>
    </lineage>
</organism>
<proteinExistence type="predicted"/>
<evidence type="ECO:0000259" key="1">
    <source>
        <dbReference type="Pfam" id="PF01261"/>
    </source>
</evidence>
<dbReference type="EMBL" id="WVUH01000102">
    <property type="protein sequence ID" value="MBO4207103.1"/>
    <property type="molecule type" value="Genomic_DNA"/>
</dbReference>
<evidence type="ECO:0000313" key="2">
    <source>
        <dbReference type="EMBL" id="MBO4207103.1"/>
    </source>
</evidence>
<dbReference type="Proteomes" id="UP000823521">
    <property type="component" value="Unassembled WGS sequence"/>
</dbReference>
<comment type="caution">
    <text evidence="2">The sequence shown here is derived from an EMBL/GenBank/DDBJ whole genome shotgun (WGS) entry which is preliminary data.</text>
</comment>
<dbReference type="InterPro" id="IPR050312">
    <property type="entry name" value="IolE/XylAMocC-like"/>
</dbReference>
<gene>
    <name evidence="2" type="ORF">GSF22_13965</name>
</gene>
<feature type="domain" description="Xylose isomerase-like TIM barrel" evidence="1">
    <location>
        <begin position="23"/>
        <end position="254"/>
    </location>
</feature>
<reference evidence="2 3" key="1">
    <citation type="submission" date="2019-12" db="EMBL/GenBank/DDBJ databases">
        <title>Whole genome sequencing of endophytic Actinobacterium Micromonospora sp. MPMI6T.</title>
        <authorList>
            <person name="Evv R."/>
            <person name="Podile A.R."/>
        </authorList>
    </citation>
    <scope>NUCLEOTIDE SEQUENCE [LARGE SCALE GENOMIC DNA]</scope>
    <source>
        <strain evidence="2 3">MPMI6</strain>
    </source>
</reference>
<evidence type="ECO:0000313" key="3">
    <source>
        <dbReference type="Proteomes" id="UP000823521"/>
    </source>
</evidence>
<dbReference type="SUPFAM" id="SSF51658">
    <property type="entry name" value="Xylose isomerase-like"/>
    <property type="match status" value="1"/>
</dbReference>
<keyword evidence="3" id="KW-1185">Reference proteome</keyword>
<dbReference type="Gene3D" id="3.20.20.150">
    <property type="entry name" value="Divalent-metal-dependent TIM barrel enzymes"/>
    <property type="match status" value="1"/>
</dbReference>